<evidence type="ECO:0000259" key="4">
    <source>
        <dbReference type="SMART" id="SM00199"/>
    </source>
</evidence>
<evidence type="ECO:0000313" key="5">
    <source>
        <dbReference type="Ensembl" id="ENSKMAP00000028843.1"/>
    </source>
</evidence>
<reference evidence="5" key="2">
    <citation type="submission" date="2025-09" db="UniProtKB">
        <authorList>
            <consortium name="Ensembl"/>
        </authorList>
    </citation>
    <scope>IDENTIFICATION</scope>
</reference>
<evidence type="ECO:0000256" key="1">
    <source>
        <dbReference type="ARBA" id="ARBA00022514"/>
    </source>
</evidence>
<dbReference type="GO" id="GO:0048538">
    <property type="term" value="P:thymus development"/>
    <property type="evidence" value="ECO:0007669"/>
    <property type="project" value="Ensembl"/>
</dbReference>
<dbReference type="PANTHER" id="PTHR12015">
    <property type="entry name" value="SMALL INDUCIBLE CYTOKINE A"/>
    <property type="match status" value="1"/>
</dbReference>
<feature type="region of interest" description="Disordered" evidence="2">
    <location>
        <begin position="89"/>
        <end position="110"/>
    </location>
</feature>
<dbReference type="AlphaFoldDB" id="A0A3Q3BFL2"/>
<organism evidence="5 6">
    <name type="scientific">Kryptolebias marmoratus</name>
    <name type="common">Mangrove killifish</name>
    <name type="synonym">Rivulus marmoratus</name>
    <dbReference type="NCBI Taxonomy" id="37003"/>
    <lineage>
        <taxon>Eukaryota</taxon>
        <taxon>Metazoa</taxon>
        <taxon>Chordata</taxon>
        <taxon>Craniata</taxon>
        <taxon>Vertebrata</taxon>
        <taxon>Euteleostomi</taxon>
        <taxon>Actinopterygii</taxon>
        <taxon>Neopterygii</taxon>
        <taxon>Teleostei</taxon>
        <taxon>Neoteleostei</taxon>
        <taxon>Acanthomorphata</taxon>
        <taxon>Ovalentaria</taxon>
        <taxon>Atherinomorphae</taxon>
        <taxon>Cyprinodontiformes</taxon>
        <taxon>Rivulidae</taxon>
        <taxon>Kryptolebias</taxon>
    </lineage>
</organism>
<dbReference type="Proteomes" id="UP000264800">
    <property type="component" value="Unplaced"/>
</dbReference>
<keyword evidence="6" id="KW-1185">Reference proteome</keyword>
<dbReference type="InterPro" id="IPR039809">
    <property type="entry name" value="Chemokine_b/g/d"/>
</dbReference>
<dbReference type="RefSeq" id="XP_017266384.1">
    <property type="nucleotide sequence ID" value="XM_017410895.3"/>
</dbReference>
<sequence>MRFYTLFFLTILSCLCFTLGQGSYDDCCLKYLKSMSRNIQRHAVKYKYQRTDGSCNIPAVIFIMRRGRKYCTDPNENWVKELMKKIDQKFPKNNNAGKGVRKPRKQTNRG</sequence>
<dbReference type="PANTHER" id="PTHR12015:SF186">
    <property type="entry name" value="C-C MOTIF CHEMOKINE 21-LIKE-RELATED"/>
    <property type="match status" value="1"/>
</dbReference>
<dbReference type="Pfam" id="PF00048">
    <property type="entry name" value="IL8"/>
    <property type="match status" value="1"/>
</dbReference>
<dbReference type="GeneTree" id="ENSGT00900000141362"/>
<dbReference type="OMA" id="GRVFCTD"/>
<dbReference type="CTD" id="100333914"/>
<dbReference type="CDD" id="cd00169">
    <property type="entry name" value="Chemokine"/>
    <property type="match status" value="1"/>
</dbReference>
<dbReference type="SMART" id="SM00199">
    <property type="entry name" value="SCY"/>
    <property type="match status" value="1"/>
</dbReference>
<keyword evidence="3" id="KW-0732">Signal</keyword>
<dbReference type="InterPro" id="IPR001811">
    <property type="entry name" value="Chemokine_IL8-like_dom"/>
</dbReference>
<feature type="compositionally biased region" description="Basic residues" evidence="2">
    <location>
        <begin position="99"/>
        <end position="110"/>
    </location>
</feature>
<feature type="signal peptide" evidence="3">
    <location>
        <begin position="1"/>
        <end position="20"/>
    </location>
</feature>
<feature type="domain" description="Chemokine interleukin-8-like" evidence="4">
    <location>
        <begin position="24"/>
        <end position="86"/>
    </location>
</feature>
<feature type="chain" id="PRO_5018678849" evidence="3">
    <location>
        <begin position="21"/>
        <end position="110"/>
    </location>
</feature>
<keyword evidence="1" id="KW-0202">Cytokine</keyword>
<evidence type="ECO:0000256" key="3">
    <source>
        <dbReference type="SAM" id="SignalP"/>
    </source>
</evidence>
<dbReference type="GO" id="GO:0008009">
    <property type="term" value="F:chemokine activity"/>
    <property type="evidence" value="ECO:0007669"/>
    <property type="project" value="InterPro"/>
</dbReference>
<accession>A0A3Q3BFL2</accession>
<dbReference type="GeneID" id="108232847"/>
<name>A0A3Q3BFL2_KRYMA</name>
<evidence type="ECO:0000313" key="6">
    <source>
        <dbReference type="Proteomes" id="UP000264800"/>
    </source>
</evidence>
<reference evidence="5" key="1">
    <citation type="submission" date="2025-08" db="UniProtKB">
        <authorList>
            <consortium name="Ensembl"/>
        </authorList>
    </citation>
    <scope>IDENTIFICATION</scope>
</reference>
<evidence type="ECO:0000256" key="2">
    <source>
        <dbReference type="SAM" id="MobiDB-lite"/>
    </source>
</evidence>
<dbReference type="GO" id="GO:0006955">
    <property type="term" value="P:immune response"/>
    <property type="evidence" value="ECO:0007669"/>
    <property type="project" value="InterPro"/>
</dbReference>
<dbReference type="Gene3D" id="2.40.50.40">
    <property type="match status" value="1"/>
</dbReference>
<dbReference type="GO" id="GO:0097535">
    <property type="term" value="P:lymphoid lineage cell migration into thymus"/>
    <property type="evidence" value="ECO:0007669"/>
    <property type="project" value="Ensembl"/>
</dbReference>
<dbReference type="GO" id="GO:0005615">
    <property type="term" value="C:extracellular space"/>
    <property type="evidence" value="ECO:0007669"/>
    <property type="project" value="UniProtKB-KW"/>
</dbReference>
<dbReference type="GO" id="GO:0072679">
    <property type="term" value="P:thymocyte migration"/>
    <property type="evidence" value="ECO:0007669"/>
    <property type="project" value="Ensembl"/>
</dbReference>
<dbReference type="OrthoDB" id="9447832at2759"/>
<protein>
    <submittedName>
        <fullName evidence="5">Chemokine (C-C motif) ligand 25a</fullName>
    </submittedName>
</protein>
<proteinExistence type="predicted"/>
<dbReference type="SUPFAM" id="SSF54117">
    <property type="entry name" value="Interleukin 8-like chemokines"/>
    <property type="match status" value="1"/>
</dbReference>
<dbReference type="KEGG" id="kmr:108232847"/>
<dbReference type="InterPro" id="IPR036048">
    <property type="entry name" value="Interleukin_8-like_sf"/>
</dbReference>
<dbReference type="Ensembl" id="ENSKMAT00000029206.1">
    <property type="protein sequence ID" value="ENSKMAP00000028843.1"/>
    <property type="gene ID" value="ENSKMAG00000021382.1"/>
</dbReference>